<comment type="caution">
    <text evidence="2">The sequence shown here is derived from an EMBL/GenBank/DDBJ whole genome shotgun (WGS) entry which is preliminary data.</text>
</comment>
<reference evidence="3" key="1">
    <citation type="submission" date="2019-07" db="EMBL/GenBank/DDBJ databases">
        <title>Shewanella sp. YLB-08 draft genomic sequence.</title>
        <authorList>
            <person name="Yu L."/>
        </authorList>
    </citation>
    <scope>NUCLEOTIDE SEQUENCE [LARGE SCALE GENOMIC DNA]</scope>
    <source>
        <strain evidence="3">JCM 20706</strain>
    </source>
</reference>
<evidence type="ECO:0000313" key="3">
    <source>
        <dbReference type="Proteomes" id="UP000318126"/>
    </source>
</evidence>
<dbReference type="RefSeq" id="WP_144041614.1">
    <property type="nucleotide sequence ID" value="NZ_BMPL01000023.1"/>
</dbReference>
<evidence type="ECO:0000313" key="2">
    <source>
        <dbReference type="EMBL" id="TRY12897.1"/>
    </source>
</evidence>
<feature type="transmembrane region" description="Helical" evidence="1">
    <location>
        <begin position="291"/>
        <end position="309"/>
    </location>
</feature>
<protein>
    <submittedName>
        <fullName evidence="2">HupE/UreJ family protein</fullName>
    </submittedName>
</protein>
<feature type="transmembrane region" description="Helical" evidence="1">
    <location>
        <begin position="394"/>
        <end position="414"/>
    </location>
</feature>
<dbReference type="InterPro" id="IPR032809">
    <property type="entry name" value="Put_HupE_UreJ"/>
</dbReference>
<feature type="transmembrane region" description="Helical" evidence="1">
    <location>
        <begin position="321"/>
        <end position="343"/>
    </location>
</feature>
<keyword evidence="1" id="KW-1133">Transmembrane helix</keyword>
<keyword evidence="1" id="KW-0812">Transmembrane</keyword>
<keyword evidence="1" id="KW-0472">Membrane</keyword>
<proteinExistence type="predicted"/>
<feature type="transmembrane region" description="Helical" evidence="1">
    <location>
        <begin position="232"/>
        <end position="255"/>
    </location>
</feature>
<dbReference type="Pfam" id="PF13795">
    <property type="entry name" value="HupE_UreJ_2"/>
    <property type="match status" value="1"/>
</dbReference>
<accession>A0A553JKB4</accession>
<keyword evidence="3" id="KW-1185">Reference proteome</keyword>
<name>A0A553JKB4_SHEHA</name>
<gene>
    <name evidence="2" type="ORF">FN961_18265</name>
</gene>
<sequence>MLSVKKTILFISLFISLFIISVSAFAHFGEAITRNIIIEPINNKDSISVHIRSPAPLILLPFNWAGIDKQQRIPFTKIEKNESEALYYLDEVDIRDQLPQFKKIIMKEFYLKTTEGKRLEYKVGKIKIHNFHDRPVFNNLDNAYIAMSGEMFPNNPLELFDAVIDFSVTFSGADFSEDIFLVSTAGEKFKATDWLVNVITYPKSMNIEVKTIPGTLSEGVLLNHSSSSFIDFFTMGIEHIFTGMDHMLFIVLMTLSCSTMMLFFKNVTGFTLGHMITLTLGATISTLEGTWFIPMIELAIAMTILYMAAINLVKRSDVSHWFVSFFIGLIHGFGFSFLMNKVFVQNQGIDLYSLLGFNLGIEAGQVLLYGGLILIFTLIEWLEFKWLKQWRKGVAMISIMISLVWIYQRTMVLIPTLV</sequence>
<dbReference type="AlphaFoldDB" id="A0A553JKB4"/>
<dbReference type="OrthoDB" id="9808870at2"/>
<organism evidence="2 3">
    <name type="scientific">Shewanella hanedai</name>
    <name type="common">Alteromonas hanedai</name>
    <dbReference type="NCBI Taxonomy" id="25"/>
    <lineage>
        <taxon>Bacteria</taxon>
        <taxon>Pseudomonadati</taxon>
        <taxon>Pseudomonadota</taxon>
        <taxon>Gammaproteobacteria</taxon>
        <taxon>Alteromonadales</taxon>
        <taxon>Shewanellaceae</taxon>
        <taxon>Shewanella</taxon>
    </lineage>
</organism>
<feature type="transmembrane region" description="Helical" evidence="1">
    <location>
        <begin position="267"/>
        <end position="285"/>
    </location>
</feature>
<dbReference type="EMBL" id="VKGK01000025">
    <property type="protein sequence ID" value="TRY12897.1"/>
    <property type="molecule type" value="Genomic_DNA"/>
</dbReference>
<dbReference type="Proteomes" id="UP000318126">
    <property type="component" value="Unassembled WGS sequence"/>
</dbReference>
<evidence type="ECO:0000256" key="1">
    <source>
        <dbReference type="SAM" id="Phobius"/>
    </source>
</evidence>
<feature type="transmembrane region" description="Helical" evidence="1">
    <location>
        <begin position="363"/>
        <end position="382"/>
    </location>
</feature>